<proteinExistence type="predicted"/>
<evidence type="ECO:0000256" key="1">
    <source>
        <dbReference type="SAM" id="Phobius"/>
    </source>
</evidence>
<dbReference type="RefSeq" id="WP_118450911.1">
    <property type="nucleotide sequence ID" value="NZ_CABJDM010000028.1"/>
</dbReference>
<evidence type="ECO:0000259" key="2">
    <source>
        <dbReference type="Pfam" id="PF04773"/>
    </source>
</evidence>
<protein>
    <submittedName>
        <fullName evidence="4">DUF4974 domain-containing protein</fullName>
    </submittedName>
</protein>
<evidence type="ECO:0000259" key="3">
    <source>
        <dbReference type="Pfam" id="PF16344"/>
    </source>
</evidence>
<dbReference type="InterPro" id="IPR032508">
    <property type="entry name" value="FecR_C"/>
</dbReference>
<feature type="domain" description="FecR protein" evidence="2">
    <location>
        <begin position="186"/>
        <end position="277"/>
    </location>
</feature>
<feature type="domain" description="Protein FecR C-terminal" evidence="3">
    <location>
        <begin position="321"/>
        <end position="389"/>
    </location>
</feature>
<evidence type="ECO:0000313" key="5">
    <source>
        <dbReference type="Proteomes" id="UP000286038"/>
    </source>
</evidence>
<dbReference type="Proteomes" id="UP000286038">
    <property type="component" value="Unassembled WGS sequence"/>
</dbReference>
<keyword evidence="1" id="KW-0472">Membrane</keyword>
<dbReference type="GO" id="GO:0016989">
    <property type="term" value="F:sigma factor antagonist activity"/>
    <property type="evidence" value="ECO:0007669"/>
    <property type="project" value="TreeGrafter"/>
</dbReference>
<sequence>MRIDMAISDYMEDLIYRVLAGEVDEVERKEFETWLRENDEHRVFFEKIERAWYTGKYAARWKNVEMSAAWKAVEYRHEYRRRRRFRQIGWSVAAAVVVVLCFTWMIFSVGKDTSVSTMVQSSAGKPGESKALLVLSSGVKVELDNRGGDTILEKGLPILNEKDYIDYSKQDHDSQVKSVVYNELIVPTGGEYRLILSDGTIVYMNSESRLKYPVKFVGDERIVELEGEAYFEVVRDEVHPFVVCANQLNVKVLGTGFNVMAYKQDSRTEVTLVNGKVDVRNGDISEILEPSQQFVMDYGSREYQVRSVNVSTYVDWKSGILNFDAMPLEELGDKLGRWYGMKFFFSKESLKQLKFSGAFKKYNDIDYILGLIEATTNVSFKINDDVIVVNEK</sequence>
<comment type="caution">
    <text evidence="4">The sequence shown here is derived from an EMBL/GenBank/DDBJ whole genome shotgun (WGS) entry which is preliminary data.</text>
</comment>
<organism evidence="4 5">
    <name type="scientific">Butyricimonas virosa</name>
    <dbReference type="NCBI Taxonomy" id="544645"/>
    <lineage>
        <taxon>Bacteria</taxon>
        <taxon>Pseudomonadati</taxon>
        <taxon>Bacteroidota</taxon>
        <taxon>Bacteroidia</taxon>
        <taxon>Bacteroidales</taxon>
        <taxon>Odoribacteraceae</taxon>
        <taxon>Butyricimonas</taxon>
    </lineage>
</organism>
<dbReference type="Pfam" id="PF16344">
    <property type="entry name" value="FecR_C"/>
    <property type="match status" value="1"/>
</dbReference>
<dbReference type="FunFam" id="2.60.120.1440:FF:000001">
    <property type="entry name" value="Putative anti-sigma factor"/>
    <property type="match status" value="1"/>
</dbReference>
<gene>
    <name evidence="4" type="ORF">DWZ68_15710</name>
</gene>
<feature type="transmembrane region" description="Helical" evidence="1">
    <location>
        <begin position="88"/>
        <end position="107"/>
    </location>
</feature>
<dbReference type="Pfam" id="PF04773">
    <property type="entry name" value="FecR"/>
    <property type="match status" value="1"/>
</dbReference>
<keyword evidence="1" id="KW-0812">Transmembrane</keyword>
<accession>A0A415QDJ7</accession>
<dbReference type="Gene3D" id="2.60.120.1440">
    <property type="match status" value="1"/>
</dbReference>
<dbReference type="AlphaFoldDB" id="A0A415QDJ7"/>
<keyword evidence="1" id="KW-1133">Transmembrane helix</keyword>
<dbReference type="InterPro" id="IPR012373">
    <property type="entry name" value="Ferrdict_sens_TM"/>
</dbReference>
<evidence type="ECO:0000313" key="4">
    <source>
        <dbReference type="EMBL" id="RHM40580.1"/>
    </source>
</evidence>
<dbReference type="Gene3D" id="3.55.50.30">
    <property type="match status" value="1"/>
</dbReference>
<dbReference type="PANTHER" id="PTHR30273">
    <property type="entry name" value="PERIPLASMIC SIGNAL SENSOR AND SIGMA FACTOR ACTIVATOR FECR-RELATED"/>
    <property type="match status" value="1"/>
</dbReference>
<dbReference type="PANTHER" id="PTHR30273:SF2">
    <property type="entry name" value="PROTEIN FECR"/>
    <property type="match status" value="1"/>
</dbReference>
<dbReference type="InterPro" id="IPR006860">
    <property type="entry name" value="FecR"/>
</dbReference>
<name>A0A415QDJ7_9BACT</name>
<reference evidence="4 5" key="1">
    <citation type="submission" date="2018-08" db="EMBL/GenBank/DDBJ databases">
        <title>A genome reference for cultivated species of the human gut microbiota.</title>
        <authorList>
            <person name="Zou Y."/>
            <person name="Xue W."/>
            <person name="Luo G."/>
        </authorList>
    </citation>
    <scope>NUCLEOTIDE SEQUENCE [LARGE SCALE GENOMIC DNA]</scope>
    <source>
        <strain evidence="4 5">AF34-33</strain>
    </source>
</reference>
<dbReference type="EMBL" id="QRPV01000028">
    <property type="protein sequence ID" value="RHM40580.1"/>
    <property type="molecule type" value="Genomic_DNA"/>
</dbReference>